<comment type="caution">
    <text evidence="2">The sequence shown here is derived from an EMBL/GenBank/DDBJ whole genome shotgun (WGS) entry which is preliminary data.</text>
</comment>
<dbReference type="EMBL" id="NJBA01000001">
    <property type="protein sequence ID" value="OWP52370.1"/>
    <property type="molecule type" value="Genomic_DNA"/>
</dbReference>
<dbReference type="AlphaFoldDB" id="A0A246FG17"/>
<organism evidence="2 3">
    <name type="scientific">Pseudomonas nitroreducens</name>
    <dbReference type="NCBI Taxonomy" id="46680"/>
    <lineage>
        <taxon>Bacteria</taxon>
        <taxon>Pseudomonadati</taxon>
        <taxon>Pseudomonadota</taxon>
        <taxon>Gammaproteobacteria</taxon>
        <taxon>Pseudomonadales</taxon>
        <taxon>Pseudomonadaceae</taxon>
        <taxon>Pseudomonas</taxon>
    </lineage>
</organism>
<proteinExistence type="predicted"/>
<gene>
    <name evidence="2" type="ORF">CEG18_00625</name>
</gene>
<reference evidence="2 3" key="1">
    <citation type="submission" date="2017-06" db="EMBL/GenBank/DDBJ databases">
        <title>Draft genome of Pseudomonas nitroreducens DF05.</title>
        <authorList>
            <person name="Iyer R."/>
        </authorList>
    </citation>
    <scope>NUCLEOTIDE SEQUENCE [LARGE SCALE GENOMIC DNA]</scope>
    <source>
        <strain evidence="2 3">DF05</strain>
    </source>
</reference>
<protein>
    <recommendedName>
        <fullName evidence="4">DUF4410 domain-containing protein</fullName>
    </recommendedName>
</protein>
<evidence type="ECO:0008006" key="4">
    <source>
        <dbReference type="Google" id="ProtNLM"/>
    </source>
</evidence>
<feature type="region of interest" description="Disordered" evidence="1">
    <location>
        <begin position="175"/>
        <end position="201"/>
    </location>
</feature>
<dbReference type="PROSITE" id="PS51257">
    <property type="entry name" value="PROKAR_LIPOPROTEIN"/>
    <property type="match status" value="1"/>
</dbReference>
<evidence type="ECO:0000256" key="1">
    <source>
        <dbReference type="SAM" id="MobiDB-lite"/>
    </source>
</evidence>
<evidence type="ECO:0000313" key="3">
    <source>
        <dbReference type="Proteomes" id="UP000198145"/>
    </source>
</evidence>
<name>A0A246FG17_PSENT</name>
<dbReference type="Proteomes" id="UP000198145">
    <property type="component" value="Unassembled WGS sequence"/>
</dbReference>
<sequence>MRNVTLALAVSLLCGCSSDVRRDDRTAPISLYRDTRHVMVVNFQPDATVAANPRWGALKASWREALRDEAGSADYQLTEQDGEPRATDTLSTLVVIEVGAGHGANNRSGNDGQEWISSTVRYHDGLTGQLLASRRYESEADGDLFASMGLSEVSAVSEQIVEEITSALLVARPSRSLPAPRPATTPVQPPEAVPQPVSPTAAETVAHVSRPLSQEQQLMELQQRNLPYEEYRDEYRRIMGR</sequence>
<feature type="compositionally biased region" description="Pro residues" evidence="1">
    <location>
        <begin position="179"/>
        <end position="197"/>
    </location>
</feature>
<evidence type="ECO:0000313" key="2">
    <source>
        <dbReference type="EMBL" id="OWP52370.1"/>
    </source>
</evidence>
<dbReference type="RefSeq" id="WP_088415859.1">
    <property type="nucleotide sequence ID" value="NZ_NJBA01000001.1"/>
</dbReference>
<accession>A0A246FG17</accession>
<dbReference type="eggNOG" id="ENOG5032PC6">
    <property type="taxonomic scope" value="Bacteria"/>
</dbReference>